<dbReference type="EMBL" id="JADNRY010000111">
    <property type="protein sequence ID" value="KAF9064983.1"/>
    <property type="molecule type" value="Genomic_DNA"/>
</dbReference>
<organism evidence="1 2">
    <name type="scientific">Rhodocollybia butyracea</name>
    <dbReference type="NCBI Taxonomy" id="206335"/>
    <lineage>
        <taxon>Eukaryota</taxon>
        <taxon>Fungi</taxon>
        <taxon>Dikarya</taxon>
        <taxon>Basidiomycota</taxon>
        <taxon>Agaricomycotina</taxon>
        <taxon>Agaricomycetes</taxon>
        <taxon>Agaricomycetidae</taxon>
        <taxon>Agaricales</taxon>
        <taxon>Marasmiineae</taxon>
        <taxon>Omphalotaceae</taxon>
        <taxon>Rhodocollybia</taxon>
    </lineage>
</organism>
<accession>A0A9P5U4P9</accession>
<reference evidence="1" key="1">
    <citation type="submission" date="2020-11" db="EMBL/GenBank/DDBJ databases">
        <authorList>
            <consortium name="DOE Joint Genome Institute"/>
            <person name="Ahrendt S."/>
            <person name="Riley R."/>
            <person name="Andreopoulos W."/>
            <person name="Labutti K."/>
            <person name="Pangilinan J."/>
            <person name="Ruiz-Duenas F.J."/>
            <person name="Barrasa J.M."/>
            <person name="Sanchez-Garcia M."/>
            <person name="Camarero S."/>
            <person name="Miyauchi S."/>
            <person name="Serrano A."/>
            <person name="Linde D."/>
            <person name="Babiker R."/>
            <person name="Drula E."/>
            <person name="Ayuso-Fernandez I."/>
            <person name="Pacheco R."/>
            <person name="Padilla G."/>
            <person name="Ferreira P."/>
            <person name="Barriuso J."/>
            <person name="Kellner H."/>
            <person name="Castanera R."/>
            <person name="Alfaro M."/>
            <person name="Ramirez L."/>
            <person name="Pisabarro A.G."/>
            <person name="Kuo A."/>
            <person name="Tritt A."/>
            <person name="Lipzen A."/>
            <person name="He G."/>
            <person name="Yan M."/>
            <person name="Ng V."/>
            <person name="Cullen D."/>
            <person name="Martin F."/>
            <person name="Rosso M.-N."/>
            <person name="Henrissat B."/>
            <person name="Hibbett D."/>
            <person name="Martinez A.T."/>
            <person name="Grigoriev I.V."/>
        </authorList>
    </citation>
    <scope>NUCLEOTIDE SEQUENCE</scope>
    <source>
        <strain evidence="1">AH 40177</strain>
    </source>
</reference>
<name>A0A9P5U4P9_9AGAR</name>
<evidence type="ECO:0000313" key="1">
    <source>
        <dbReference type="EMBL" id="KAF9064983.1"/>
    </source>
</evidence>
<dbReference type="Proteomes" id="UP000772434">
    <property type="component" value="Unassembled WGS sequence"/>
</dbReference>
<sequence>MNMFKVKPLINPFSTCLRIMICGCMFAARVLGSSVSFYPVKRVNRHQGRKKKSMEKTVVGRIVPARTELTSGTARPGVRFSTSALACFRFSSSIRVFKAFLLF</sequence>
<proteinExistence type="predicted"/>
<protein>
    <submittedName>
        <fullName evidence="1">Uncharacterized protein</fullName>
    </submittedName>
</protein>
<dbReference type="AlphaFoldDB" id="A0A9P5U4P9"/>
<evidence type="ECO:0000313" key="2">
    <source>
        <dbReference type="Proteomes" id="UP000772434"/>
    </source>
</evidence>
<keyword evidence="2" id="KW-1185">Reference proteome</keyword>
<gene>
    <name evidence="1" type="ORF">BDP27DRAFT_108614</name>
</gene>
<comment type="caution">
    <text evidence="1">The sequence shown here is derived from an EMBL/GenBank/DDBJ whole genome shotgun (WGS) entry which is preliminary data.</text>
</comment>